<protein>
    <recommendedName>
        <fullName evidence="4">Retrotransposon gag domain-containing protein</fullName>
    </recommendedName>
</protein>
<sequence>MAGVNPNITWPLFGGDENLKQFWNNVEEYLEGCEEATKCKRVARLWRADSAADIWYEDLEETTKMSWSALQGAFQEKWNKKGKHTLSETTLLKLLQQDSPTDQELVEFSIMNGKPVPRLLSWWRTTNNLVLMHRIPDSLAERFRVNLKATVLREALPVVSDWKEFDTAIQAVNIVKLKERVALFMMPAREAGQETEKEKKATATQGDQGTRASVSVEDLICAAQALNVGNTHPVSYIQAPTPYYTQVVAPRWTGAPLNAARARPQVPAAPRLPPEERIVVIRQNALAPQLNTEEGRAVYEKQKTE</sequence>
<reference evidence="2 3" key="1">
    <citation type="submission" date="2016-10" db="EMBL/GenBank/DDBJ databases">
        <title>Genome sequence of the basidiomycete white-rot fungus Trametes pubescens.</title>
        <authorList>
            <person name="Makela M.R."/>
            <person name="Granchi Z."/>
            <person name="Peng M."/>
            <person name="De Vries R.P."/>
            <person name="Grigoriev I."/>
            <person name="Riley R."/>
            <person name="Hilden K."/>
        </authorList>
    </citation>
    <scope>NUCLEOTIDE SEQUENCE [LARGE SCALE GENOMIC DNA]</scope>
    <source>
        <strain evidence="2 3">FBCC735</strain>
    </source>
</reference>
<feature type="compositionally biased region" description="Basic and acidic residues" evidence="1">
    <location>
        <begin position="191"/>
        <end position="201"/>
    </location>
</feature>
<dbReference type="OrthoDB" id="2730579at2759"/>
<dbReference type="AlphaFoldDB" id="A0A1M2VG52"/>
<dbReference type="Proteomes" id="UP000184267">
    <property type="component" value="Unassembled WGS sequence"/>
</dbReference>
<evidence type="ECO:0008006" key="4">
    <source>
        <dbReference type="Google" id="ProtNLM"/>
    </source>
</evidence>
<feature type="region of interest" description="Disordered" evidence="1">
    <location>
        <begin position="190"/>
        <end position="209"/>
    </location>
</feature>
<name>A0A1M2VG52_TRAPU</name>
<evidence type="ECO:0000313" key="3">
    <source>
        <dbReference type="Proteomes" id="UP000184267"/>
    </source>
</evidence>
<organism evidence="2 3">
    <name type="scientific">Trametes pubescens</name>
    <name type="common">White-rot fungus</name>
    <dbReference type="NCBI Taxonomy" id="154538"/>
    <lineage>
        <taxon>Eukaryota</taxon>
        <taxon>Fungi</taxon>
        <taxon>Dikarya</taxon>
        <taxon>Basidiomycota</taxon>
        <taxon>Agaricomycotina</taxon>
        <taxon>Agaricomycetes</taxon>
        <taxon>Polyporales</taxon>
        <taxon>Polyporaceae</taxon>
        <taxon>Trametes</taxon>
    </lineage>
</organism>
<accession>A0A1M2VG52</accession>
<keyword evidence="3" id="KW-1185">Reference proteome</keyword>
<proteinExistence type="predicted"/>
<comment type="caution">
    <text evidence="2">The sequence shown here is derived from an EMBL/GenBank/DDBJ whole genome shotgun (WGS) entry which is preliminary data.</text>
</comment>
<evidence type="ECO:0000256" key="1">
    <source>
        <dbReference type="SAM" id="MobiDB-lite"/>
    </source>
</evidence>
<gene>
    <name evidence="2" type="ORF">TRAPUB_2561</name>
</gene>
<dbReference type="OMA" id="PVVSDWK"/>
<dbReference type="EMBL" id="MNAD01001296">
    <property type="protein sequence ID" value="OJT06581.1"/>
    <property type="molecule type" value="Genomic_DNA"/>
</dbReference>
<evidence type="ECO:0000313" key="2">
    <source>
        <dbReference type="EMBL" id="OJT06581.1"/>
    </source>
</evidence>